<name>A0ABU9ESL1_LIMFS</name>
<comment type="catalytic activity">
    <reaction evidence="6">
        <text>Couples ATP hydrolysis with the unwinding of duplex DNA by translocating in the 3'-5' direction.</text>
        <dbReference type="EC" id="5.6.2.4"/>
    </reaction>
</comment>
<evidence type="ECO:0000256" key="2">
    <source>
        <dbReference type="ARBA" id="ARBA00022801"/>
    </source>
</evidence>
<dbReference type="PROSITE" id="PS51198">
    <property type="entry name" value="UVRD_HELICASE_ATP_BIND"/>
    <property type="match status" value="1"/>
</dbReference>
<dbReference type="SUPFAM" id="SSF52540">
    <property type="entry name" value="P-loop containing nucleoside triphosphate hydrolases"/>
    <property type="match status" value="1"/>
</dbReference>
<keyword evidence="2 9" id="KW-0378">Hydrolase</keyword>
<keyword evidence="12" id="KW-1185">Reference proteome</keyword>
<sequence length="690" mass="77844">MNWTISFTNTFISELLNLPKSVQKKAEKSLKKLQKDPIYAIGDVKKLKGYTNNVYRVRIGDYRLLYCFGDGWVKLLSVRKRDDRTYDIELTETDSPTPPPDRTILEPQPQPVIAESAVTPPESTLITTALPFKLTKSILKKWQIPPEYWSEIISAPNSEALLELPISEQYIQRIIDNLYPRPIEEIISAREYILNQPEDLERFAEGTLTSFLLKLDPEQEKLIKFGKGGPILVKGGPGTGKSTLAIYRVQTLVYQGITPILFTTYTRALVSYSEQLLTQLLGTSLDQAAVQVSTVDSLTYNYYIRNHEKPKFATNQQCLYCLQKALQTAEIPGKNRSDRIGRQETLKHLGLPYLLEEIQETINGWGVATQEEYLALSRTGRGVPLSAKLREALWSVYQTWEQNMTKMGYITWPQLRRKAMAAIAQLSAPPYEAIVIDEAQDLSPVALRCILALVPSLKNVYLTADASQSLYQRGFSWKKIHRDLNVTGRTLTLTQNYRNTAQIITATNTILEGTSAGDADCLQPTPSDYQGEIPTIILTENLQQETQRIRAFFMAAAKRHRLPIHGGAILCPRSEMAKNIARELTSQGSPAQFVSGHEIDLNATYIKVMTLHSAKGLEFPFVAVVGLSKNILPYLSVDVPEEEKESVLDEQRRLFYVGCSRAMRSLVVCGLRSSPSPFLEDLSVPYWRRD</sequence>
<evidence type="ECO:0000256" key="4">
    <source>
        <dbReference type="ARBA" id="ARBA00022840"/>
    </source>
</evidence>
<keyword evidence="5" id="KW-0413">Isomerase</keyword>
<evidence type="ECO:0000256" key="8">
    <source>
        <dbReference type="ARBA" id="ARBA00048988"/>
    </source>
</evidence>
<evidence type="ECO:0000256" key="1">
    <source>
        <dbReference type="ARBA" id="ARBA00022741"/>
    </source>
</evidence>
<evidence type="ECO:0000313" key="11">
    <source>
        <dbReference type="EMBL" id="MEK9514273.1"/>
    </source>
</evidence>
<evidence type="ECO:0000259" key="10">
    <source>
        <dbReference type="PROSITE" id="PS51198"/>
    </source>
</evidence>
<reference evidence="11 12" key="1">
    <citation type="journal article" date="2024" name="Front. Microbiol.">
        <title>Transcriptomic insights into the dominance of two phototrophs throughout the water column of a tropical hypersaline-alkaline crater lake (Dziani Dzaha, Mayotte).</title>
        <authorList>
            <person name="Duperron S."/>
            <person name="Halary S."/>
            <person name="Bouly J.-P."/>
            <person name="Roussel T."/>
            <person name="Hugoni M."/>
            <person name="Bruto M."/>
            <person name="Oger P."/>
            <person name="Duval C."/>
            <person name="Woo A."/>
            <person name="Jezequiel D."/>
            <person name="Ader M."/>
            <person name="Leboulanger C."/>
            <person name="Agogue H."/>
            <person name="Grossi V."/>
            <person name="Trousselier M."/>
            <person name="Bernard C."/>
        </authorList>
    </citation>
    <scope>NUCLEOTIDE SEQUENCE [LARGE SCALE GENOMIC DNA]</scope>
    <source>
        <strain evidence="11 12">PMC 851.14</strain>
    </source>
</reference>
<evidence type="ECO:0000256" key="5">
    <source>
        <dbReference type="ARBA" id="ARBA00023235"/>
    </source>
</evidence>
<dbReference type="EC" id="5.6.2.4" evidence="7"/>
<evidence type="ECO:0000256" key="3">
    <source>
        <dbReference type="ARBA" id="ARBA00022806"/>
    </source>
</evidence>
<dbReference type="PANTHER" id="PTHR11070">
    <property type="entry name" value="UVRD / RECB / PCRA DNA HELICASE FAMILY MEMBER"/>
    <property type="match status" value="1"/>
</dbReference>
<comment type="catalytic activity">
    <reaction evidence="8">
        <text>ATP + H2O = ADP + phosphate + H(+)</text>
        <dbReference type="Rhea" id="RHEA:13065"/>
        <dbReference type="ChEBI" id="CHEBI:15377"/>
        <dbReference type="ChEBI" id="CHEBI:15378"/>
        <dbReference type="ChEBI" id="CHEBI:30616"/>
        <dbReference type="ChEBI" id="CHEBI:43474"/>
        <dbReference type="ChEBI" id="CHEBI:456216"/>
        <dbReference type="EC" id="5.6.2.4"/>
    </reaction>
</comment>
<accession>A0ABU9ESL1</accession>
<dbReference type="Proteomes" id="UP001387447">
    <property type="component" value="Unassembled WGS sequence"/>
</dbReference>
<evidence type="ECO:0000256" key="6">
    <source>
        <dbReference type="ARBA" id="ARBA00034617"/>
    </source>
</evidence>
<dbReference type="EMBL" id="JBBWYZ010000021">
    <property type="protein sequence ID" value="MEK9514273.1"/>
    <property type="molecule type" value="Genomic_DNA"/>
</dbReference>
<feature type="binding site" evidence="9">
    <location>
        <begin position="235"/>
        <end position="242"/>
    </location>
    <ligand>
        <name>ATP</name>
        <dbReference type="ChEBI" id="CHEBI:30616"/>
    </ligand>
</feature>
<feature type="domain" description="UvrD-like helicase ATP-binding" evidence="10">
    <location>
        <begin position="214"/>
        <end position="500"/>
    </location>
</feature>
<evidence type="ECO:0000313" key="12">
    <source>
        <dbReference type="Proteomes" id="UP001387447"/>
    </source>
</evidence>
<dbReference type="InterPro" id="IPR000212">
    <property type="entry name" value="DNA_helicase_UvrD/REP"/>
</dbReference>
<keyword evidence="1 9" id="KW-0547">Nucleotide-binding</keyword>
<dbReference type="PANTHER" id="PTHR11070:SF45">
    <property type="entry name" value="DNA 3'-5' HELICASE"/>
    <property type="match status" value="1"/>
</dbReference>
<dbReference type="InterPro" id="IPR027417">
    <property type="entry name" value="P-loop_NTPase"/>
</dbReference>
<evidence type="ECO:0000256" key="9">
    <source>
        <dbReference type="PROSITE-ProRule" id="PRU00560"/>
    </source>
</evidence>
<dbReference type="SUPFAM" id="SSF143011">
    <property type="entry name" value="RelE-like"/>
    <property type="match status" value="1"/>
</dbReference>
<keyword evidence="4 9" id="KW-0067">ATP-binding</keyword>
<gene>
    <name evidence="11" type="ORF">AAEJ74_22050</name>
</gene>
<keyword evidence="11" id="KW-0269">Exonuclease</keyword>
<comment type="caution">
    <text evidence="11">The sequence shown here is derived from an EMBL/GenBank/DDBJ whole genome shotgun (WGS) entry which is preliminary data.</text>
</comment>
<keyword evidence="11" id="KW-0540">Nuclease</keyword>
<dbReference type="Gene3D" id="3.40.50.300">
    <property type="entry name" value="P-loop containing nucleotide triphosphate hydrolases"/>
    <property type="match status" value="2"/>
</dbReference>
<dbReference type="InterPro" id="IPR014016">
    <property type="entry name" value="UvrD-like_ATP-bd"/>
</dbReference>
<protein>
    <recommendedName>
        <fullName evidence="7">DNA 3'-5' helicase</fullName>
        <ecNumber evidence="7">5.6.2.4</ecNumber>
    </recommendedName>
</protein>
<proteinExistence type="predicted"/>
<dbReference type="RefSeq" id="WP_315641041.1">
    <property type="nucleotide sequence ID" value="NZ_JBBWYZ010000021.1"/>
</dbReference>
<dbReference type="InterPro" id="IPR035093">
    <property type="entry name" value="RelE/ParE_toxin_dom_sf"/>
</dbReference>
<dbReference type="Pfam" id="PF13361">
    <property type="entry name" value="UvrD_C"/>
    <property type="match status" value="1"/>
</dbReference>
<evidence type="ECO:0000256" key="7">
    <source>
        <dbReference type="ARBA" id="ARBA00034808"/>
    </source>
</evidence>
<dbReference type="Pfam" id="PF00580">
    <property type="entry name" value="UvrD-helicase"/>
    <property type="match status" value="1"/>
</dbReference>
<dbReference type="Gene3D" id="3.30.2310.20">
    <property type="entry name" value="RelE-like"/>
    <property type="match status" value="1"/>
</dbReference>
<dbReference type="GO" id="GO:0004527">
    <property type="term" value="F:exonuclease activity"/>
    <property type="evidence" value="ECO:0007669"/>
    <property type="project" value="UniProtKB-KW"/>
</dbReference>
<organism evidence="11 12">
    <name type="scientific">Limnospira fusiformis PMC 851.14</name>
    <dbReference type="NCBI Taxonomy" id="2219512"/>
    <lineage>
        <taxon>Bacteria</taxon>
        <taxon>Bacillati</taxon>
        <taxon>Cyanobacteriota</taxon>
        <taxon>Cyanophyceae</taxon>
        <taxon>Oscillatoriophycideae</taxon>
        <taxon>Oscillatoriales</taxon>
        <taxon>Sirenicapillariaceae</taxon>
        <taxon>Limnospira</taxon>
    </lineage>
</organism>
<keyword evidence="3 9" id="KW-0347">Helicase</keyword>
<dbReference type="InterPro" id="IPR014017">
    <property type="entry name" value="DNA_helicase_UvrD-like_C"/>
</dbReference>